<dbReference type="InterPro" id="IPR036259">
    <property type="entry name" value="MFS_trans_sf"/>
</dbReference>
<evidence type="ECO:0000256" key="6">
    <source>
        <dbReference type="SAM" id="MobiDB-lite"/>
    </source>
</evidence>
<evidence type="ECO:0000256" key="2">
    <source>
        <dbReference type="ARBA" id="ARBA00022448"/>
    </source>
</evidence>
<evidence type="ECO:0000256" key="5">
    <source>
        <dbReference type="ARBA" id="ARBA00023136"/>
    </source>
</evidence>
<keyword evidence="9" id="KW-1185">Reference proteome</keyword>
<keyword evidence="4 7" id="KW-1133">Transmembrane helix</keyword>
<dbReference type="Gene3D" id="1.20.1250.20">
    <property type="entry name" value="MFS general substrate transporter like domains"/>
    <property type="match status" value="1"/>
</dbReference>
<keyword evidence="5 7" id="KW-0472">Membrane</keyword>
<keyword evidence="2" id="KW-0813">Transport</keyword>
<organism evidence="8 9">
    <name type="scientific">Anopheles quadriannulatus</name>
    <name type="common">Mosquito</name>
    <dbReference type="NCBI Taxonomy" id="34691"/>
    <lineage>
        <taxon>Eukaryota</taxon>
        <taxon>Metazoa</taxon>
        <taxon>Ecdysozoa</taxon>
        <taxon>Arthropoda</taxon>
        <taxon>Hexapoda</taxon>
        <taxon>Insecta</taxon>
        <taxon>Pterygota</taxon>
        <taxon>Neoptera</taxon>
        <taxon>Endopterygota</taxon>
        <taxon>Diptera</taxon>
        <taxon>Nematocera</taxon>
        <taxon>Culicoidea</taxon>
        <taxon>Culicidae</taxon>
        <taxon>Anophelinae</taxon>
        <taxon>Anopheles</taxon>
    </lineage>
</organism>
<feature type="transmembrane region" description="Helical" evidence="7">
    <location>
        <begin position="389"/>
        <end position="410"/>
    </location>
</feature>
<sequence length="422" mass="47004">MNQPASGGTQPNANGQNPNESDAGNQTDPARNIPTISSAISMREQQEIRDNTQGKSNTITSIVSGFINLFVQSLPSLIYQADLYFFSDAINKQSLYGINEDQKFLQLVVFLVPYVICLIPFGKCCKRYLPKWIVVLMISLLIIAAVVGLFVDNLFSVISERIVIGVGLTSLYAIAPTIKYDHDVGTPSGGETIRRILSCYYLPTPVGSALGLIVAAIIRFLDWPSRVIMALSIIGLVLSLIYRYPQRGQSTHPMQTTSFIEEVKEFWKNKTFFFSAIAVNCVRFSTSELNWWNVKYICEGLILQPGNQNVALYDVGMQIVSYLPCLTQATNAKTKLCIIMLLSGMMLGTAWYIYFQSALGSVQTVNDMLTETNISEEHSWKLQILAKNYALLKLIFVGVGFIFFLVTFCIGRDRARVEAVVP</sequence>
<feature type="transmembrane region" description="Helical" evidence="7">
    <location>
        <begin position="227"/>
        <end position="244"/>
    </location>
</feature>
<feature type="transmembrane region" description="Helical" evidence="7">
    <location>
        <begin position="133"/>
        <end position="151"/>
    </location>
</feature>
<dbReference type="PANTHER" id="PTHR23505:SF79">
    <property type="entry name" value="PROTEIN SPINSTER"/>
    <property type="match status" value="1"/>
</dbReference>
<evidence type="ECO:0000313" key="9">
    <source>
        <dbReference type="Proteomes" id="UP000076407"/>
    </source>
</evidence>
<name>A0A182XPJ4_ANOQN</name>
<dbReference type="GO" id="GO:0016020">
    <property type="term" value="C:membrane"/>
    <property type="evidence" value="ECO:0007669"/>
    <property type="project" value="UniProtKB-SubCell"/>
</dbReference>
<keyword evidence="3 7" id="KW-0812">Transmembrane</keyword>
<evidence type="ECO:0008006" key="10">
    <source>
        <dbReference type="Google" id="ProtNLM"/>
    </source>
</evidence>
<dbReference type="InterPro" id="IPR044770">
    <property type="entry name" value="MFS_spinster-like"/>
</dbReference>
<feature type="region of interest" description="Disordered" evidence="6">
    <location>
        <begin position="1"/>
        <end position="33"/>
    </location>
</feature>
<dbReference type="SUPFAM" id="SSF103473">
    <property type="entry name" value="MFS general substrate transporter"/>
    <property type="match status" value="1"/>
</dbReference>
<dbReference type="PANTHER" id="PTHR23505">
    <property type="entry name" value="SPINSTER"/>
    <property type="match status" value="1"/>
</dbReference>
<comment type="subcellular location">
    <subcellularLocation>
        <location evidence="1">Membrane</location>
        <topology evidence="1">Multi-pass membrane protein</topology>
    </subcellularLocation>
</comment>
<reference evidence="8" key="1">
    <citation type="submission" date="2020-05" db="UniProtKB">
        <authorList>
            <consortium name="EnsemblMetazoa"/>
        </authorList>
    </citation>
    <scope>IDENTIFICATION</scope>
    <source>
        <strain evidence="8">SANGQUA</strain>
    </source>
</reference>
<evidence type="ECO:0000256" key="3">
    <source>
        <dbReference type="ARBA" id="ARBA00022692"/>
    </source>
</evidence>
<proteinExistence type="predicted"/>
<dbReference type="Proteomes" id="UP000076407">
    <property type="component" value="Unassembled WGS sequence"/>
</dbReference>
<dbReference type="EnsemblMetazoa" id="AQUA011796-RA">
    <property type="protein sequence ID" value="AQUA011796-PA"/>
    <property type="gene ID" value="AQUA011796"/>
</dbReference>
<evidence type="ECO:0000313" key="8">
    <source>
        <dbReference type="EnsemblMetazoa" id="AQUA011796-PA"/>
    </source>
</evidence>
<protein>
    <recommendedName>
        <fullName evidence="10">Major facilitator superfamily (MFS) profile domain-containing protein</fullName>
    </recommendedName>
</protein>
<dbReference type="STRING" id="34691.A0A182XPJ4"/>
<evidence type="ECO:0000256" key="7">
    <source>
        <dbReference type="SAM" id="Phobius"/>
    </source>
</evidence>
<dbReference type="AlphaFoldDB" id="A0A182XPJ4"/>
<evidence type="ECO:0000256" key="4">
    <source>
        <dbReference type="ARBA" id="ARBA00022989"/>
    </source>
</evidence>
<accession>A0A182XPJ4</accession>
<dbReference type="VEuPathDB" id="VectorBase:AQUA011796"/>
<feature type="transmembrane region" description="Helical" evidence="7">
    <location>
        <begin position="104"/>
        <end position="121"/>
    </location>
</feature>
<feature type="transmembrane region" description="Helical" evidence="7">
    <location>
        <begin position="336"/>
        <end position="354"/>
    </location>
</feature>
<feature type="transmembrane region" description="Helical" evidence="7">
    <location>
        <begin position="199"/>
        <end position="221"/>
    </location>
</feature>
<feature type="transmembrane region" description="Helical" evidence="7">
    <location>
        <begin position="157"/>
        <end position="178"/>
    </location>
</feature>
<evidence type="ECO:0000256" key="1">
    <source>
        <dbReference type="ARBA" id="ARBA00004141"/>
    </source>
</evidence>